<reference evidence="1" key="1">
    <citation type="submission" date="2017-02" db="EMBL/GenBank/DDBJ databases">
        <title>Complete genome sequence of two Escherichia coli phages, vB_EcoM_ ESCO5 and vB_EcoM_ESCO13, which are related to phAPEC8.</title>
        <authorList>
            <person name="Trotereau A."/>
            <person name="Gonnet M."/>
            <person name="Viardot A."/>
            <person name="Lalmanach A.-C."/>
            <person name="Guabiraba R."/>
            <person name="Chanteloup N."/>
            <person name="Schouler C."/>
        </authorList>
    </citation>
    <scope>NUCLEOTIDE SEQUENCE [LARGE SCALE GENOMIC DNA]</scope>
</reference>
<accession>A0A1D7XF49</accession>
<protein>
    <submittedName>
        <fullName evidence="1">Uncharacterized protein</fullName>
    </submittedName>
</protein>
<evidence type="ECO:0000313" key="1">
    <source>
        <dbReference type="EMBL" id="AOQ27165.1"/>
    </source>
</evidence>
<proteinExistence type="predicted"/>
<evidence type="ECO:0000313" key="2">
    <source>
        <dbReference type="Proteomes" id="UP000225358"/>
    </source>
</evidence>
<keyword evidence="2" id="KW-1185">Reference proteome</keyword>
<name>A0A1D7XF49_9CAUD</name>
<dbReference type="EMBL" id="KX552041">
    <property type="protein sequence ID" value="AOQ27165.1"/>
    <property type="molecule type" value="Genomic_DNA"/>
</dbReference>
<dbReference type="Proteomes" id="UP000225358">
    <property type="component" value="Segment"/>
</dbReference>
<gene>
    <name evidence="1" type="ORF">ESCO13_00042</name>
</gene>
<sequence length="108" mass="12666">MKTSTRLMEFYKIYLAWIDVGAPDGKPFRRDCGLCANLFDYVHRGNYNPIITTLSDEMHAQFYHKGLSQALPFNENYDAYILESDAEVCHLNVDRINWVRDRIAEEDE</sequence>
<organism evidence="1 2">
    <name type="scientific">Escherichia phage ESCO13</name>
    <dbReference type="NCBI Taxonomy" id="1881104"/>
    <lineage>
        <taxon>Viruses</taxon>
        <taxon>Duplodnaviria</taxon>
        <taxon>Heunggongvirae</taxon>
        <taxon>Uroviricota</taxon>
        <taxon>Caudoviricetes</taxon>
        <taxon>Stephanstirmvirinae</taxon>
        <taxon>Phapecoctavirus</taxon>
        <taxon>Phapecoctavirus ESCO13</taxon>
    </lineage>
</organism>